<evidence type="ECO:0000256" key="3">
    <source>
        <dbReference type="ARBA" id="ARBA00022679"/>
    </source>
</evidence>
<organism evidence="7 8">
    <name type="scientific">Helicobacter pylori NY40</name>
    <dbReference type="NCBI Taxonomy" id="1426844"/>
    <lineage>
        <taxon>Bacteria</taxon>
        <taxon>Pseudomonadati</taxon>
        <taxon>Campylobacterota</taxon>
        <taxon>Epsilonproteobacteria</taxon>
        <taxon>Campylobacterales</taxon>
        <taxon>Helicobacteraceae</taxon>
        <taxon>Helicobacter</taxon>
    </lineage>
</organism>
<dbReference type="HOGENOM" id="CLU_1183744_0_0_7"/>
<dbReference type="EC" id="2.1.1.72" evidence="1"/>
<accession>A0A060PSM1</accession>
<evidence type="ECO:0000256" key="6">
    <source>
        <dbReference type="ARBA" id="ARBA00047942"/>
    </source>
</evidence>
<comment type="catalytic activity">
    <reaction evidence="6">
        <text>a 2'-deoxyadenosine in DNA + S-adenosyl-L-methionine = an N(6)-methyl-2'-deoxyadenosine in DNA + S-adenosyl-L-homocysteine + H(+)</text>
        <dbReference type="Rhea" id="RHEA:15197"/>
        <dbReference type="Rhea" id="RHEA-COMP:12418"/>
        <dbReference type="Rhea" id="RHEA-COMP:12419"/>
        <dbReference type="ChEBI" id="CHEBI:15378"/>
        <dbReference type="ChEBI" id="CHEBI:57856"/>
        <dbReference type="ChEBI" id="CHEBI:59789"/>
        <dbReference type="ChEBI" id="CHEBI:90615"/>
        <dbReference type="ChEBI" id="CHEBI:90616"/>
        <dbReference type="EC" id="2.1.1.72"/>
    </reaction>
</comment>
<sequence length="234" mass="27660">MKLNELIYKEGTITHFFELGDQKVFPNAMPNCVIFRFCKGNFSRITNDCLQFLCKKGILYFLNQSYTQKLSEVFKVKVGAVSGCDKIFKNEKYGNLEFVTSITKRTNVLEKMVFVNKPNDYLLQHKDSLMQRKIKKFNENNWFKWGRMHHISPKKRIYVNTKTRQKNPFFIHQCPNYDGSILALFPYNQNLDLQNLCDKLNAINWQELGFVCDGRFLFSQRSLENALLPKDFFN</sequence>
<dbReference type="AlphaFoldDB" id="A0A060PSM1"/>
<dbReference type="GO" id="GO:0009307">
    <property type="term" value="P:DNA restriction-modification system"/>
    <property type="evidence" value="ECO:0007669"/>
    <property type="project" value="UniProtKB-KW"/>
</dbReference>
<evidence type="ECO:0000256" key="4">
    <source>
        <dbReference type="ARBA" id="ARBA00022747"/>
    </source>
</evidence>
<dbReference type="EMBL" id="AP014523">
    <property type="protein sequence ID" value="BAO98599.1"/>
    <property type="molecule type" value="Genomic_DNA"/>
</dbReference>
<reference evidence="7 8" key="1">
    <citation type="submission" date="2013-11" db="EMBL/GenBank/DDBJ databases">
        <title>Estimation of Helicobacter pylori bacteriophage ecology using H. pylori isolates.</title>
        <authorList>
            <person name="Uchiyama J."/>
            <person name="Takemura-Uchiyama I."/>
            <person name="Ujihara T."/>
            <person name="Matsuzaki S."/>
        </authorList>
    </citation>
    <scope>NUCLEOTIDE SEQUENCE [LARGE SCALE GENOMIC DNA]</scope>
    <source>
        <strain evidence="7 8">NY40</strain>
    </source>
</reference>
<gene>
    <name evidence="7" type="ORF">NY40_1596</name>
</gene>
<evidence type="ECO:0000256" key="2">
    <source>
        <dbReference type="ARBA" id="ARBA00022603"/>
    </source>
</evidence>
<evidence type="ECO:0000313" key="8">
    <source>
        <dbReference type="Proteomes" id="UP000031662"/>
    </source>
</evidence>
<evidence type="ECO:0000256" key="1">
    <source>
        <dbReference type="ARBA" id="ARBA00011900"/>
    </source>
</evidence>
<evidence type="ECO:0000256" key="5">
    <source>
        <dbReference type="ARBA" id="ARBA00023125"/>
    </source>
</evidence>
<keyword evidence="4" id="KW-0680">Restriction system</keyword>
<keyword evidence="2" id="KW-0489">Methyltransferase</keyword>
<dbReference type="REBASE" id="87578">
    <property type="entry name" value="M.HpyNY40ORF1595P"/>
</dbReference>
<keyword evidence="3" id="KW-0808">Transferase</keyword>
<dbReference type="GO" id="GO:0003677">
    <property type="term" value="F:DNA binding"/>
    <property type="evidence" value="ECO:0007669"/>
    <property type="project" value="UniProtKB-KW"/>
</dbReference>
<dbReference type="PANTHER" id="PTHR33841:SF6">
    <property type="entry name" value="TYPE II METHYLTRANSFERASE M.HINDII"/>
    <property type="match status" value="1"/>
</dbReference>
<dbReference type="Proteomes" id="UP000031662">
    <property type="component" value="Chromosome"/>
</dbReference>
<dbReference type="GO" id="GO:0009007">
    <property type="term" value="F:site-specific DNA-methyltransferase (adenine-specific) activity"/>
    <property type="evidence" value="ECO:0007669"/>
    <property type="project" value="UniProtKB-EC"/>
</dbReference>
<name>A0A060PSM1_HELPX</name>
<dbReference type="PANTHER" id="PTHR33841">
    <property type="entry name" value="DNA METHYLTRANSFERASE YEEA-RELATED"/>
    <property type="match status" value="1"/>
</dbReference>
<keyword evidence="5" id="KW-0238">DNA-binding</keyword>
<proteinExistence type="predicted"/>
<dbReference type="GO" id="GO:0032259">
    <property type="term" value="P:methylation"/>
    <property type="evidence" value="ECO:0007669"/>
    <property type="project" value="UniProtKB-KW"/>
</dbReference>
<protein>
    <recommendedName>
        <fullName evidence="1">site-specific DNA-methyltransferase (adenine-specific)</fullName>
        <ecNumber evidence="1">2.1.1.72</ecNumber>
    </recommendedName>
</protein>
<evidence type="ECO:0000313" key="7">
    <source>
        <dbReference type="EMBL" id="BAO98599.1"/>
    </source>
</evidence>
<dbReference type="InterPro" id="IPR050953">
    <property type="entry name" value="N4_N6_ade-DNA_methylase"/>
</dbReference>